<dbReference type="GeneID" id="68871742"/>
<dbReference type="GO" id="GO:0005737">
    <property type="term" value="C:cytoplasm"/>
    <property type="evidence" value="ECO:0007669"/>
    <property type="project" value="TreeGrafter"/>
</dbReference>
<comment type="catalytic activity">
    <reaction evidence="6">
        <text>D-glyceraldehyde + pyruvate = 2-dehydro-3-deoxy-L-galactonate</text>
        <dbReference type="Rhea" id="RHEA:80055"/>
        <dbReference type="ChEBI" id="CHEBI:15361"/>
        <dbReference type="ChEBI" id="CHEBI:17378"/>
        <dbReference type="ChEBI" id="CHEBI:75545"/>
    </reaction>
</comment>
<sequence length="255" mass="26868">MPAPINTFKQALANGETVIGSWLSLGTVNTTELMGTMGFDWLLIDGEHTPYDISNLRNQLMALEASPSHAAVRVPSGETWMIKQVLDVGAQTVLVPMVESAEQARQLVRAMKYPPFGNRGVGYSSTRAAGFGGIPDYGQTADDQTCLLVQVENRAGLAALDEILTIDGIDGVFIGPADLSADLGYMGQLSHPDVMEVILDATRRIAAAGKAPGILSGDEAVLTAAIEAGARFVAVSIDASLLANAARASAKRWVK</sequence>
<gene>
    <name evidence="9" type="ORF">SUH3_10670</name>
</gene>
<name>A0A073J5Z3_9RHOB</name>
<accession>A0A073J5Z3</accession>
<evidence type="ECO:0000259" key="8">
    <source>
        <dbReference type="Pfam" id="PF03328"/>
    </source>
</evidence>
<evidence type="ECO:0000313" key="9">
    <source>
        <dbReference type="EMBL" id="KEJ97230.1"/>
    </source>
</evidence>
<comment type="caution">
    <text evidence="9">The sequence shown here is derived from an EMBL/GenBank/DDBJ whole genome shotgun (WGS) entry which is preliminary data.</text>
</comment>
<dbReference type="InterPro" id="IPR040442">
    <property type="entry name" value="Pyrv_kinase-like_dom_sf"/>
</dbReference>
<dbReference type="InterPro" id="IPR005000">
    <property type="entry name" value="Aldolase/citrate-lyase_domain"/>
</dbReference>
<dbReference type="AlphaFoldDB" id="A0A073J5Z3"/>
<protein>
    <recommendedName>
        <fullName evidence="7">Hydroxypyruvate/pyruvate aldolase</fullName>
    </recommendedName>
</protein>
<dbReference type="OrthoDB" id="9802624at2"/>
<evidence type="ECO:0000256" key="1">
    <source>
        <dbReference type="ARBA" id="ARBA00001968"/>
    </source>
</evidence>
<keyword evidence="3" id="KW-0479">Metal-binding</keyword>
<evidence type="ECO:0000313" key="10">
    <source>
        <dbReference type="Proteomes" id="UP000027746"/>
    </source>
</evidence>
<evidence type="ECO:0000256" key="4">
    <source>
        <dbReference type="ARBA" id="ARBA00023239"/>
    </source>
</evidence>
<organism evidence="9 10">
    <name type="scientific">Pseudosulfitobacter pseudonitzschiae</name>
    <dbReference type="NCBI Taxonomy" id="1402135"/>
    <lineage>
        <taxon>Bacteria</taxon>
        <taxon>Pseudomonadati</taxon>
        <taxon>Pseudomonadota</taxon>
        <taxon>Alphaproteobacteria</taxon>
        <taxon>Rhodobacterales</taxon>
        <taxon>Roseobacteraceae</taxon>
        <taxon>Pseudosulfitobacter</taxon>
    </lineage>
</organism>
<evidence type="ECO:0000256" key="6">
    <source>
        <dbReference type="ARBA" id="ARBA00045074"/>
    </source>
</evidence>
<dbReference type="SUPFAM" id="SSF51621">
    <property type="entry name" value="Phosphoenolpyruvate/pyruvate domain"/>
    <property type="match status" value="1"/>
</dbReference>
<dbReference type="GO" id="GO:0046872">
    <property type="term" value="F:metal ion binding"/>
    <property type="evidence" value="ECO:0007669"/>
    <property type="project" value="UniProtKB-KW"/>
</dbReference>
<keyword evidence="5" id="KW-0670">Pyruvate</keyword>
<reference evidence="9 10" key="1">
    <citation type="submission" date="2014-01" db="EMBL/GenBank/DDBJ databases">
        <title>Sulfitobacter sp. H3 (MCCC 1A00686) Genome Sequencing.</title>
        <authorList>
            <person name="Lai Q."/>
            <person name="Hong Z."/>
        </authorList>
    </citation>
    <scope>NUCLEOTIDE SEQUENCE [LARGE SCALE GENOMIC DNA]</scope>
    <source>
        <strain evidence="9 10">H3</strain>
    </source>
</reference>
<keyword evidence="4" id="KW-0456">Lyase</keyword>
<evidence type="ECO:0000256" key="2">
    <source>
        <dbReference type="ARBA" id="ARBA00005568"/>
    </source>
</evidence>
<dbReference type="Gene3D" id="3.20.20.60">
    <property type="entry name" value="Phosphoenolpyruvate-binding domains"/>
    <property type="match status" value="1"/>
</dbReference>
<dbReference type="Pfam" id="PF03328">
    <property type="entry name" value="HpcH_HpaI"/>
    <property type="match status" value="1"/>
</dbReference>
<dbReference type="InterPro" id="IPR050251">
    <property type="entry name" value="HpcH-HpaI_aldolase"/>
</dbReference>
<keyword evidence="10" id="KW-1185">Reference proteome</keyword>
<dbReference type="FunFam" id="3.20.20.60:FF:000004">
    <property type="entry name" value="5-keto-4-deoxy-D-glucarate aldolase"/>
    <property type="match status" value="1"/>
</dbReference>
<comment type="similarity">
    <text evidence="2">Belongs to the HpcH/HpaI aldolase family.</text>
</comment>
<feature type="domain" description="HpcH/HpaI aldolase/citrate lyase" evidence="8">
    <location>
        <begin position="20"/>
        <end position="245"/>
    </location>
</feature>
<dbReference type="GO" id="GO:0016832">
    <property type="term" value="F:aldehyde-lyase activity"/>
    <property type="evidence" value="ECO:0007669"/>
    <property type="project" value="UniProtKB-ARBA"/>
</dbReference>
<dbReference type="RefSeq" id="WP_037923018.1">
    <property type="nucleotide sequence ID" value="NZ_CP054599.1"/>
</dbReference>
<dbReference type="InterPro" id="IPR015813">
    <property type="entry name" value="Pyrv/PenolPyrv_kinase-like_dom"/>
</dbReference>
<proteinExistence type="inferred from homology"/>
<evidence type="ECO:0000256" key="5">
    <source>
        <dbReference type="ARBA" id="ARBA00023317"/>
    </source>
</evidence>
<evidence type="ECO:0000256" key="3">
    <source>
        <dbReference type="ARBA" id="ARBA00022723"/>
    </source>
</evidence>
<dbReference type="EMBL" id="JAMD01000002">
    <property type="protein sequence ID" value="KEJ97230.1"/>
    <property type="molecule type" value="Genomic_DNA"/>
</dbReference>
<evidence type="ECO:0000256" key="7">
    <source>
        <dbReference type="ARBA" id="ARBA00068169"/>
    </source>
</evidence>
<dbReference type="Proteomes" id="UP000027746">
    <property type="component" value="Unassembled WGS sequence"/>
</dbReference>
<dbReference type="PANTHER" id="PTHR30502:SF0">
    <property type="entry name" value="PHOSPHOENOLPYRUVATE CARBOXYLASE FAMILY PROTEIN"/>
    <property type="match status" value="1"/>
</dbReference>
<dbReference type="PANTHER" id="PTHR30502">
    <property type="entry name" value="2-KETO-3-DEOXY-L-RHAMNONATE ALDOLASE"/>
    <property type="match status" value="1"/>
</dbReference>
<comment type="cofactor">
    <cofactor evidence="1">
        <name>a divalent metal cation</name>
        <dbReference type="ChEBI" id="CHEBI:60240"/>
    </cofactor>
</comment>